<keyword evidence="1" id="KW-0812">Transmembrane</keyword>
<accession>A0A914GZW6</accession>
<dbReference type="AlphaFoldDB" id="A0A914GZW6"/>
<evidence type="ECO:0000313" key="2">
    <source>
        <dbReference type="Proteomes" id="UP000887572"/>
    </source>
</evidence>
<dbReference type="WBParaSite" id="Gr19_v10_g11939.t1">
    <property type="protein sequence ID" value="Gr19_v10_g11939.t1"/>
    <property type="gene ID" value="Gr19_v10_g11939"/>
</dbReference>
<organism evidence="2 3">
    <name type="scientific">Globodera rostochiensis</name>
    <name type="common">Golden nematode worm</name>
    <name type="synonym">Heterodera rostochiensis</name>
    <dbReference type="NCBI Taxonomy" id="31243"/>
    <lineage>
        <taxon>Eukaryota</taxon>
        <taxon>Metazoa</taxon>
        <taxon>Ecdysozoa</taxon>
        <taxon>Nematoda</taxon>
        <taxon>Chromadorea</taxon>
        <taxon>Rhabditida</taxon>
        <taxon>Tylenchina</taxon>
        <taxon>Tylenchomorpha</taxon>
        <taxon>Tylenchoidea</taxon>
        <taxon>Heteroderidae</taxon>
        <taxon>Heteroderinae</taxon>
        <taxon>Globodera</taxon>
    </lineage>
</organism>
<evidence type="ECO:0000256" key="1">
    <source>
        <dbReference type="SAM" id="Phobius"/>
    </source>
</evidence>
<reference evidence="3" key="1">
    <citation type="submission" date="2022-11" db="UniProtKB">
        <authorList>
            <consortium name="WormBaseParasite"/>
        </authorList>
    </citation>
    <scope>IDENTIFICATION</scope>
</reference>
<dbReference type="Proteomes" id="UP000887572">
    <property type="component" value="Unplaced"/>
</dbReference>
<keyword evidence="2" id="KW-1185">Reference proteome</keyword>
<evidence type="ECO:0000313" key="3">
    <source>
        <dbReference type="WBParaSite" id="Gr19_v10_g11939.t1"/>
    </source>
</evidence>
<keyword evidence="1" id="KW-0472">Membrane</keyword>
<name>A0A914GZW6_GLORO</name>
<sequence>MPGARERYIDAKAALPQLQDDHQYIQNQINPHLIIEALRGISETFLLTQTALRRKRPDANGQTQTARRNWPDANDPYSAPGLFSGRYSNILVIYRPRVVFSKLQLPLFYEASLTLTDLPMHFHIFPQTPSFEFTPTATGFVLLFFVLILAICFILKKSIGKEAMRVKRRKRVLPINRFALFV</sequence>
<feature type="transmembrane region" description="Helical" evidence="1">
    <location>
        <begin position="137"/>
        <end position="155"/>
    </location>
</feature>
<keyword evidence="1" id="KW-1133">Transmembrane helix</keyword>
<protein>
    <submittedName>
        <fullName evidence="3">Uncharacterized protein</fullName>
    </submittedName>
</protein>
<proteinExistence type="predicted"/>